<dbReference type="GO" id="GO:0022857">
    <property type="term" value="F:transmembrane transporter activity"/>
    <property type="evidence" value="ECO:0007669"/>
    <property type="project" value="TreeGrafter"/>
</dbReference>
<comment type="subcellular location">
    <subcellularLocation>
        <location evidence="1">Cell inner membrane</location>
        <topology evidence="1">Multi-pass membrane protein</topology>
    </subcellularLocation>
</comment>
<dbReference type="Proteomes" id="UP001056855">
    <property type="component" value="Plasmid unnamed1"/>
</dbReference>
<feature type="transmembrane region" description="Helical" evidence="7">
    <location>
        <begin position="171"/>
        <end position="196"/>
    </location>
</feature>
<evidence type="ECO:0000256" key="6">
    <source>
        <dbReference type="ARBA" id="ARBA00023136"/>
    </source>
</evidence>
<evidence type="ECO:0000256" key="7">
    <source>
        <dbReference type="SAM" id="Phobius"/>
    </source>
</evidence>
<keyword evidence="3" id="KW-0997">Cell inner membrane</keyword>
<reference evidence="9" key="1">
    <citation type="submission" date="2022-06" db="EMBL/GenBank/DDBJ databases">
        <title>Diverse halophilic archaea isolated from saline environments.</title>
        <authorList>
            <person name="Cui H.-L."/>
        </authorList>
    </citation>
    <scope>NUCLEOTIDE SEQUENCE</scope>
    <source>
        <strain evidence="9">WLHS1</strain>
        <plasmid evidence="9">unnamed1</plasmid>
    </source>
</reference>
<evidence type="ECO:0000256" key="5">
    <source>
        <dbReference type="ARBA" id="ARBA00022989"/>
    </source>
</evidence>
<feature type="transmembrane region" description="Helical" evidence="7">
    <location>
        <begin position="217"/>
        <end position="239"/>
    </location>
</feature>
<keyword evidence="9" id="KW-0614">Plasmid</keyword>
<evidence type="ECO:0000313" key="10">
    <source>
        <dbReference type="Proteomes" id="UP001056855"/>
    </source>
</evidence>
<evidence type="ECO:0000256" key="2">
    <source>
        <dbReference type="ARBA" id="ARBA00022475"/>
    </source>
</evidence>
<evidence type="ECO:0000256" key="4">
    <source>
        <dbReference type="ARBA" id="ARBA00022692"/>
    </source>
</evidence>
<dbReference type="RefSeq" id="WP_254161227.1">
    <property type="nucleotide sequence ID" value="NZ_CP100356.1"/>
</dbReference>
<dbReference type="EMBL" id="CP100356">
    <property type="protein sequence ID" value="UTF55814.1"/>
    <property type="molecule type" value="Genomic_DNA"/>
</dbReference>
<feature type="transmembrane region" description="Helical" evidence="7">
    <location>
        <begin position="359"/>
        <end position="383"/>
    </location>
</feature>
<evidence type="ECO:0000256" key="3">
    <source>
        <dbReference type="ARBA" id="ARBA00022519"/>
    </source>
</evidence>
<dbReference type="PIRSF" id="PIRSF006066">
    <property type="entry name" value="HI0050"/>
    <property type="match status" value="1"/>
</dbReference>
<protein>
    <submittedName>
        <fullName evidence="9">TRAP transporter large permease</fullName>
    </submittedName>
</protein>
<dbReference type="KEGG" id="sawl:NGM29_18750"/>
<dbReference type="PANTHER" id="PTHR33362">
    <property type="entry name" value="SIALIC ACID TRAP TRANSPORTER PERMEASE PROTEIN SIAT-RELATED"/>
    <property type="match status" value="1"/>
</dbReference>
<keyword evidence="6 7" id="KW-0472">Membrane</keyword>
<dbReference type="AlphaFoldDB" id="A0A9E7NC97"/>
<evidence type="ECO:0000256" key="1">
    <source>
        <dbReference type="ARBA" id="ARBA00004429"/>
    </source>
</evidence>
<evidence type="ECO:0000313" key="9">
    <source>
        <dbReference type="EMBL" id="UTF55814.1"/>
    </source>
</evidence>
<feature type="transmembrane region" description="Helical" evidence="7">
    <location>
        <begin position="316"/>
        <end position="347"/>
    </location>
</feature>
<dbReference type="GeneID" id="73292130"/>
<name>A0A9E7NC97_9EURY</name>
<keyword evidence="2" id="KW-1003">Cell membrane</keyword>
<feature type="domain" description="TRAP C4-dicarboxylate transport system permease DctM subunit" evidence="8">
    <location>
        <begin position="10"/>
        <end position="419"/>
    </location>
</feature>
<feature type="transmembrane region" description="Helical" evidence="7">
    <location>
        <begin position="275"/>
        <end position="296"/>
    </location>
</feature>
<dbReference type="GO" id="GO:0005886">
    <property type="term" value="C:plasma membrane"/>
    <property type="evidence" value="ECO:0007669"/>
    <property type="project" value="UniProtKB-SubCell"/>
</dbReference>
<dbReference type="NCBIfam" id="TIGR00786">
    <property type="entry name" value="dctM"/>
    <property type="match status" value="1"/>
</dbReference>
<gene>
    <name evidence="9" type="ORF">NGM29_18750</name>
</gene>
<keyword evidence="5 7" id="KW-1133">Transmembrane helix</keyword>
<feature type="transmembrane region" description="Helical" evidence="7">
    <location>
        <begin position="49"/>
        <end position="69"/>
    </location>
</feature>
<feature type="transmembrane region" description="Helical" evidence="7">
    <location>
        <begin position="245"/>
        <end position="263"/>
    </location>
</feature>
<dbReference type="Pfam" id="PF06808">
    <property type="entry name" value="DctM"/>
    <property type="match status" value="1"/>
</dbReference>
<dbReference type="PANTHER" id="PTHR33362:SF3">
    <property type="entry name" value="SIALIC ACID TRAP TRANSPORTER PERMEASE PROTEIN SIAT"/>
    <property type="match status" value="1"/>
</dbReference>
<accession>A0A9E7NC97</accession>
<sequence length="431" mass="45752">MFTLTAAFIFVLLALYVLGVPVAYAIGLSAVVVMVLPMGPPFNAQVIAQRMYTGMNSFTLLAIPFFLFAGRIMNSIGMTSDIFDFAEEAVGPLPGGLGHVNVVVSMIFSGMSGAAVADAAGLGTIEYNAMTERGYEPRFAAGITAASSTIGPIIPPSIPMIVYGVMAQVSIGALFIAGIVPGILMGLSLMGMVTYIAIREGFASRDAYNARRLFSTLLRAVPAFVAPIIIIGGIISGYFTPTESAVVAVVYAIFLGAFYYRELDGPTLYSVIKKTFVDTAALILIIGLANLYGFLVTISGVPQYLTETLLIVADSALVATILLVFVLLIFGTFMETLAIILITVPILAPTFPGLGIDPLVFGIVMMITLMIGLITPPFGVVLFVIERVTELDLLDIIKGVAPFYIPLVGVLVLIIFVPEVVLFVPRMLGFV</sequence>
<dbReference type="InterPro" id="IPR004681">
    <property type="entry name" value="TRAP_DctM"/>
</dbReference>
<proteinExistence type="predicted"/>
<feature type="transmembrane region" description="Helical" evidence="7">
    <location>
        <begin position="403"/>
        <end position="424"/>
    </location>
</feature>
<keyword evidence="4 7" id="KW-0812">Transmembrane</keyword>
<keyword evidence="10" id="KW-1185">Reference proteome</keyword>
<evidence type="ECO:0000259" key="8">
    <source>
        <dbReference type="Pfam" id="PF06808"/>
    </source>
</evidence>
<organism evidence="9 10">
    <name type="scientific">Natronosalvus rutilus</name>
    <dbReference type="NCBI Taxonomy" id="2953753"/>
    <lineage>
        <taxon>Archaea</taxon>
        <taxon>Methanobacteriati</taxon>
        <taxon>Methanobacteriota</taxon>
        <taxon>Stenosarchaea group</taxon>
        <taxon>Halobacteria</taxon>
        <taxon>Halobacteriales</taxon>
        <taxon>Natrialbaceae</taxon>
        <taxon>Natronosalvus</taxon>
    </lineage>
</organism>
<dbReference type="InterPro" id="IPR010656">
    <property type="entry name" value="DctM"/>
</dbReference>
<geneLocation type="plasmid" evidence="9 10">
    <name>unnamed1</name>
</geneLocation>
<feature type="transmembrane region" description="Helical" evidence="7">
    <location>
        <begin position="139"/>
        <end position="165"/>
    </location>
</feature>